<evidence type="ECO:0000313" key="4">
    <source>
        <dbReference type="Proteomes" id="UP000189161"/>
    </source>
</evidence>
<name>A0A1V3J238_9PAST</name>
<comment type="caution">
    <text evidence="2">The sequence shown here is derived from an EMBL/GenBank/DDBJ whole genome shotgun (WGS) entry which is preliminary data.</text>
</comment>
<keyword evidence="4" id="KW-1185">Reference proteome</keyword>
<dbReference type="EMBL" id="MLHK01000058">
    <property type="protein sequence ID" value="OOF44076.1"/>
    <property type="molecule type" value="Genomic_DNA"/>
</dbReference>
<gene>
    <name evidence="1" type="ORF">BKK51_09910</name>
    <name evidence="2" type="ORF">BKK52_05000</name>
</gene>
<accession>A0A1V3J238</accession>
<proteinExistence type="predicted"/>
<organism evidence="2 4">
    <name type="scientific">Rodentibacter trehalosifermentans</name>
    <dbReference type="NCBI Taxonomy" id="1908263"/>
    <lineage>
        <taxon>Bacteria</taxon>
        <taxon>Pseudomonadati</taxon>
        <taxon>Pseudomonadota</taxon>
        <taxon>Gammaproteobacteria</taxon>
        <taxon>Pasteurellales</taxon>
        <taxon>Pasteurellaceae</taxon>
        <taxon>Rodentibacter</taxon>
    </lineage>
</organism>
<dbReference type="AlphaFoldDB" id="A0A1V3J238"/>
<dbReference type="Proteomes" id="UP000189161">
    <property type="component" value="Unassembled WGS sequence"/>
</dbReference>
<dbReference type="Proteomes" id="UP000188728">
    <property type="component" value="Unassembled WGS sequence"/>
</dbReference>
<protein>
    <submittedName>
        <fullName evidence="2">Uncharacterized protein</fullName>
    </submittedName>
</protein>
<evidence type="ECO:0000313" key="2">
    <source>
        <dbReference type="EMBL" id="OOF48769.1"/>
    </source>
</evidence>
<sequence>MRLQKTLFFLTALLFKFDSLLLINGDRHRDRIRPKIKPSSHIDRLITRNGGKEGMGKIHLYFDFAIKNGKEKTLPSGKEIRRKVVIQD</sequence>
<dbReference type="EMBL" id="MLHL01000022">
    <property type="protein sequence ID" value="OOF48769.1"/>
    <property type="molecule type" value="Genomic_DNA"/>
</dbReference>
<reference evidence="3 4" key="1">
    <citation type="submission" date="2016-10" db="EMBL/GenBank/DDBJ databases">
        <title>Rodentibacter gen. nov. and new species.</title>
        <authorList>
            <person name="Christensen H."/>
        </authorList>
    </citation>
    <scope>NUCLEOTIDE SEQUENCE [LARGE SCALE GENOMIC DNA]</scope>
    <source>
        <strain evidence="1 3">H1983213011</strain>
        <strain evidence="2 4">H1987082031</strain>
    </source>
</reference>
<evidence type="ECO:0000313" key="1">
    <source>
        <dbReference type="EMBL" id="OOF44076.1"/>
    </source>
</evidence>
<accession>A0A1V3IPM3</accession>
<evidence type="ECO:0000313" key="3">
    <source>
        <dbReference type="Proteomes" id="UP000188728"/>
    </source>
</evidence>